<evidence type="ECO:0000313" key="3">
    <source>
        <dbReference type="Proteomes" id="UP000799092"/>
    </source>
</evidence>
<protein>
    <submittedName>
        <fullName evidence="2">DUF2953 domain-containing protein</fullName>
    </submittedName>
</protein>
<evidence type="ECO:0000256" key="1">
    <source>
        <dbReference type="SAM" id="Phobius"/>
    </source>
</evidence>
<sequence>MVWVYLLLGLFLLVILSLFIRIYTTISYIHKGEIDVIKLEMKMLGVKFLNREFSVFEDETNFTEKQESLSTRKEKDSHTNEKITPNELLNKLRIIKSAIQHILDFKPKALKFIAKISVHQLDWDTKVGTGDASNTGLLTGGIWAVKGGIVGLMVNHMRFITKPNVLVTPYFQHRLVHTEVECILSVRLGQTIYAIIQMIKHFQGDLHSWTSKAAQS</sequence>
<gene>
    <name evidence="2" type="ORF">GH741_09135</name>
</gene>
<organism evidence="2 3">
    <name type="scientific">Aquibacillus halophilus</name>
    <dbReference type="NCBI Taxonomy" id="930132"/>
    <lineage>
        <taxon>Bacteria</taxon>
        <taxon>Bacillati</taxon>
        <taxon>Bacillota</taxon>
        <taxon>Bacilli</taxon>
        <taxon>Bacillales</taxon>
        <taxon>Bacillaceae</taxon>
        <taxon>Aquibacillus</taxon>
    </lineage>
</organism>
<proteinExistence type="predicted"/>
<evidence type="ECO:0000313" key="2">
    <source>
        <dbReference type="EMBL" id="MRH42848.1"/>
    </source>
</evidence>
<keyword evidence="1" id="KW-1133">Transmembrane helix</keyword>
<keyword evidence="3" id="KW-1185">Reference proteome</keyword>
<dbReference type="EMBL" id="WJNG01000007">
    <property type="protein sequence ID" value="MRH42848.1"/>
    <property type="molecule type" value="Genomic_DNA"/>
</dbReference>
<dbReference type="AlphaFoldDB" id="A0A6A8DB67"/>
<name>A0A6A8DB67_9BACI</name>
<feature type="transmembrane region" description="Helical" evidence="1">
    <location>
        <begin position="6"/>
        <end position="24"/>
    </location>
</feature>
<dbReference type="OrthoDB" id="1683589at2"/>
<dbReference type="Pfam" id="PF11167">
    <property type="entry name" value="DUF2953"/>
    <property type="match status" value="1"/>
</dbReference>
<dbReference type="RefSeq" id="WP_153736494.1">
    <property type="nucleotide sequence ID" value="NZ_WJNG01000007.1"/>
</dbReference>
<keyword evidence="1" id="KW-0472">Membrane</keyword>
<keyword evidence="1" id="KW-0812">Transmembrane</keyword>
<reference evidence="2" key="1">
    <citation type="submission" date="2019-11" db="EMBL/GenBank/DDBJ databases">
        <authorList>
            <person name="Li J."/>
        </authorList>
    </citation>
    <scope>NUCLEOTIDE SEQUENCE</scope>
    <source>
        <strain evidence="2">B6B</strain>
    </source>
</reference>
<dbReference type="Proteomes" id="UP000799092">
    <property type="component" value="Unassembled WGS sequence"/>
</dbReference>
<dbReference type="InterPro" id="IPR021338">
    <property type="entry name" value="DUF2953"/>
</dbReference>
<accession>A0A6A8DB67</accession>
<comment type="caution">
    <text evidence="2">The sequence shown here is derived from an EMBL/GenBank/DDBJ whole genome shotgun (WGS) entry which is preliminary data.</text>
</comment>